<dbReference type="EMBL" id="PQFF01000435">
    <property type="protein sequence ID" value="RHZ50280.1"/>
    <property type="molecule type" value="Genomic_DNA"/>
</dbReference>
<keyword evidence="2" id="KW-1185">Reference proteome</keyword>
<name>A0A397GQI2_9GLOM</name>
<reference evidence="1 2" key="1">
    <citation type="submission" date="2018-08" db="EMBL/GenBank/DDBJ databases">
        <title>Genome and evolution of the arbuscular mycorrhizal fungus Diversispora epigaea (formerly Glomus versiforme) and its bacterial endosymbionts.</title>
        <authorList>
            <person name="Sun X."/>
            <person name="Fei Z."/>
            <person name="Harrison M."/>
        </authorList>
    </citation>
    <scope>NUCLEOTIDE SEQUENCE [LARGE SCALE GENOMIC DNA]</scope>
    <source>
        <strain evidence="1 2">IT104</strain>
    </source>
</reference>
<sequence length="69" mass="7871">MFSHDITLMHGIGLGFIRVINAKTEPYTLGYTGGSSYIIDDFFEKALQRSKTMQPISKDKISKNIFNFH</sequence>
<comment type="caution">
    <text evidence="1">The sequence shown here is derived from an EMBL/GenBank/DDBJ whole genome shotgun (WGS) entry which is preliminary data.</text>
</comment>
<evidence type="ECO:0000313" key="2">
    <source>
        <dbReference type="Proteomes" id="UP000266861"/>
    </source>
</evidence>
<dbReference type="AlphaFoldDB" id="A0A397GQI2"/>
<organism evidence="1 2">
    <name type="scientific">Diversispora epigaea</name>
    <dbReference type="NCBI Taxonomy" id="1348612"/>
    <lineage>
        <taxon>Eukaryota</taxon>
        <taxon>Fungi</taxon>
        <taxon>Fungi incertae sedis</taxon>
        <taxon>Mucoromycota</taxon>
        <taxon>Glomeromycotina</taxon>
        <taxon>Glomeromycetes</taxon>
        <taxon>Diversisporales</taxon>
        <taxon>Diversisporaceae</taxon>
        <taxon>Diversispora</taxon>
    </lineage>
</organism>
<proteinExistence type="predicted"/>
<accession>A0A397GQI2</accession>
<protein>
    <submittedName>
        <fullName evidence="1">Uncharacterized protein</fullName>
    </submittedName>
</protein>
<evidence type="ECO:0000313" key="1">
    <source>
        <dbReference type="EMBL" id="RHZ50280.1"/>
    </source>
</evidence>
<dbReference type="Proteomes" id="UP000266861">
    <property type="component" value="Unassembled WGS sequence"/>
</dbReference>
<gene>
    <name evidence="1" type="ORF">Glove_502g10</name>
</gene>